<keyword evidence="2" id="KW-0539">Nucleus</keyword>
<gene>
    <name evidence="5" type="ORF">FA09DRAFT_334017</name>
</gene>
<evidence type="ECO:0000313" key="6">
    <source>
        <dbReference type="Proteomes" id="UP000245946"/>
    </source>
</evidence>
<dbReference type="CDD" id="cd22905">
    <property type="entry name" value="HFD_Dr1"/>
    <property type="match status" value="1"/>
</dbReference>
<dbReference type="GO" id="GO:0016251">
    <property type="term" value="F:RNA polymerase II general transcription initiation factor activity"/>
    <property type="evidence" value="ECO:0007669"/>
    <property type="project" value="TreeGrafter"/>
</dbReference>
<keyword evidence="6" id="KW-1185">Reference proteome</keyword>
<dbReference type="EMBL" id="KZ819290">
    <property type="protein sequence ID" value="PWN98857.1"/>
    <property type="molecule type" value="Genomic_DNA"/>
</dbReference>
<reference evidence="5 6" key="1">
    <citation type="journal article" date="2018" name="Mol. Biol. Evol.">
        <title>Broad Genomic Sampling Reveals a Smut Pathogenic Ancestry of the Fungal Clade Ustilaginomycotina.</title>
        <authorList>
            <person name="Kijpornyongpan T."/>
            <person name="Mondo S.J."/>
            <person name="Barry K."/>
            <person name="Sandor L."/>
            <person name="Lee J."/>
            <person name="Lipzen A."/>
            <person name="Pangilinan J."/>
            <person name="LaButti K."/>
            <person name="Hainaut M."/>
            <person name="Henrissat B."/>
            <person name="Grigoriev I.V."/>
            <person name="Spatafora J.W."/>
            <person name="Aime M.C."/>
        </authorList>
    </citation>
    <scope>NUCLEOTIDE SEQUENCE [LARGE SCALE GENOMIC DNA]</scope>
    <source>
        <strain evidence="5 6">MCA 4186</strain>
    </source>
</reference>
<dbReference type="GO" id="GO:0046982">
    <property type="term" value="F:protein heterodimerization activity"/>
    <property type="evidence" value="ECO:0007669"/>
    <property type="project" value="InterPro"/>
</dbReference>
<dbReference type="STRING" id="58919.A0A316ZAL1"/>
<sequence length="151" mass="16581">MSDDENFGPALGGSSGADDELSLPRATVQKLIAELMPSEMSCAKETRDLIIDCCVEFVHLLSSEANDVCEKGSKKTIAPEHVVTALKDLGFEAYTTEVEDVLKEHKVQQKDRERKTTRMEDSGLSLEELERQQQLLFAASAARYDPSASAS</sequence>
<comment type="subcellular location">
    <subcellularLocation>
        <location evidence="1">Nucleus</location>
    </subcellularLocation>
</comment>
<dbReference type="AlphaFoldDB" id="A0A316ZAL1"/>
<feature type="region of interest" description="Disordered" evidence="3">
    <location>
        <begin position="106"/>
        <end position="126"/>
    </location>
</feature>
<feature type="compositionally biased region" description="Basic and acidic residues" evidence="3">
    <location>
        <begin position="106"/>
        <end position="121"/>
    </location>
</feature>
<dbReference type="SUPFAM" id="SSF47113">
    <property type="entry name" value="Histone-fold"/>
    <property type="match status" value="1"/>
</dbReference>
<organism evidence="5 6">
    <name type="scientific">Tilletiopsis washingtonensis</name>
    <dbReference type="NCBI Taxonomy" id="58919"/>
    <lineage>
        <taxon>Eukaryota</taxon>
        <taxon>Fungi</taxon>
        <taxon>Dikarya</taxon>
        <taxon>Basidiomycota</taxon>
        <taxon>Ustilaginomycotina</taxon>
        <taxon>Exobasidiomycetes</taxon>
        <taxon>Entylomatales</taxon>
        <taxon>Entylomatales incertae sedis</taxon>
        <taxon>Tilletiopsis</taxon>
    </lineage>
</organism>
<evidence type="ECO:0000256" key="2">
    <source>
        <dbReference type="ARBA" id="ARBA00023242"/>
    </source>
</evidence>
<proteinExistence type="predicted"/>
<evidence type="ECO:0000256" key="3">
    <source>
        <dbReference type="SAM" id="MobiDB-lite"/>
    </source>
</evidence>
<dbReference type="GO" id="GO:0000122">
    <property type="term" value="P:negative regulation of transcription by RNA polymerase II"/>
    <property type="evidence" value="ECO:0007669"/>
    <property type="project" value="InterPro"/>
</dbReference>
<accession>A0A316ZAL1</accession>
<dbReference type="OrthoDB" id="601405at2759"/>
<dbReference type="Gene3D" id="1.10.20.10">
    <property type="entry name" value="Histone, subunit A"/>
    <property type="match status" value="1"/>
</dbReference>
<dbReference type="Proteomes" id="UP000245946">
    <property type="component" value="Unassembled WGS sequence"/>
</dbReference>
<dbReference type="GO" id="GO:0051123">
    <property type="term" value="P:RNA polymerase II preinitiation complex assembly"/>
    <property type="evidence" value="ECO:0007669"/>
    <property type="project" value="TreeGrafter"/>
</dbReference>
<evidence type="ECO:0000259" key="4">
    <source>
        <dbReference type="Pfam" id="PF00808"/>
    </source>
</evidence>
<dbReference type="InterPro" id="IPR003958">
    <property type="entry name" value="CBFA_NFYB_domain"/>
</dbReference>
<name>A0A316ZAL1_9BASI</name>
<dbReference type="InterPro" id="IPR009072">
    <property type="entry name" value="Histone-fold"/>
</dbReference>
<dbReference type="RefSeq" id="XP_025599136.1">
    <property type="nucleotide sequence ID" value="XM_025743712.1"/>
</dbReference>
<evidence type="ECO:0000256" key="1">
    <source>
        <dbReference type="ARBA" id="ARBA00004123"/>
    </source>
</evidence>
<dbReference type="InterPro" id="IPR042225">
    <property type="entry name" value="Ncb2"/>
</dbReference>
<dbReference type="Pfam" id="PF00808">
    <property type="entry name" value="CBFD_NFYB_HMF"/>
    <property type="match status" value="1"/>
</dbReference>
<evidence type="ECO:0000313" key="5">
    <source>
        <dbReference type="EMBL" id="PWN98857.1"/>
    </source>
</evidence>
<dbReference type="FunFam" id="1.10.20.10:FF:000019">
    <property type="entry name" value="Negative cofactor 2 beta"/>
    <property type="match status" value="1"/>
</dbReference>
<feature type="domain" description="Transcription factor CBF/NF-Y/archaeal histone" evidence="4">
    <location>
        <begin position="22"/>
        <end position="86"/>
    </location>
</feature>
<dbReference type="GO" id="GO:0017025">
    <property type="term" value="F:TBP-class protein binding"/>
    <property type="evidence" value="ECO:0007669"/>
    <property type="project" value="TreeGrafter"/>
</dbReference>
<dbReference type="GeneID" id="37271256"/>
<dbReference type="PANTHER" id="PTHR46138">
    <property type="entry name" value="PROTEIN DR1"/>
    <property type="match status" value="1"/>
</dbReference>
<dbReference type="PANTHER" id="PTHR46138:SF1">
    <property type="entry name" value="PROTEIN DR1"/>
    <property type="match status" value="1"/>
</dbReference>
<feature type="region of interest" description="Disordered" evidence="3">
    <location>
        <begin position="1"/>
        <end position="20"/>
    </location>
</feature>
<protein>
    <submittedName>
        <fullName evidence="5">Histone-fold-containing protein</fullName>
    </submittedName>
</protein>
<dbReference type="GO" id="GO:0017054">
    <property type="term" value="C:negative cofactor 2 complex"/>
    <property type="evidence" value="ECO:0007669"/>
    <property type="project" value="InterPro"/>
</dbReference>